<evidence type="ECO:0000259" key="5">
    <source>
        <dbReference type="Pfam" id="PF04055"/>
    </source>
</evidence>
<feature type="compositionally biased region" description="Polar residues" evidence="4">
    <location>
        <begin position="1"/>
        <end position="11"/>
    </location>
</feature>
<dbReference type="KEGG" id="cser:CCO03_09870"/>
<dbReference type="Pfam" id="PF04055">
    <property type="entry name" value="Radical_SAM"/>
    <property type="match status" value="1"/>
</dbReference>
<dbReference type="GO" id="GO:0003824">
    <property type="term" value="F:catalytic activity"/>
    <property type="evidence" value="ECO:0007669"/>
    <property type="project" value="InterPro"/>
</dbReference>
<evidence type="ECO:0000256" key="1">
    <source>
        <dbReference type="ARBA" id="ARBA00022723"/>
    </source>
</evidence>
<dbReference type="SFLD" id="SFLDG01084">
    <property type="entry name" value="Uncharacterised_Radical_SAM_Su"/>
    <property type="match status" value="1"/>
</dbReference>
<dbReference type="InterPro" id="IPR040086">
    <property type="entry name" value="MJ0683-like"/>
</dbReference>
<keyword evidence="7" id="KW-1185">Reference proteome</keyword>
<feature type="compositionally biased region" description="Pro residues" evidence="4">
    <location>
        <begin position="463"/>
        <end position="474"/>
    </location>
</feature>
<gene>
    <name evidence="6" type="ORF">CCO03_09870</name>
</gene>
<reference evidence="6 7" key="1">
    <citation type="submission" date="2017-05" db="EMBL/GenBank/DDBJ databases">
        <authorList>
            <person name="Song R."/>
            <person name="Chenine A.L."/>
            <person name="Ruprecht R.M."/>
        </authorList>
    </citation>
    <scope>NUCLEOTIDE SEQUENCE [LARGE SCALE GENOMIC DNA]</scope>
    <source>
        <strain evidence="6 7">DSM 26136</strain>
    </source>
</reference>
<feature type="region of interest" description="Disordered" evidence="4">
    <location>
        <begin position="1"/>
        <end position="61"/>
    </location>
</feature>
<dbReference type="RefSeq" id="WP_087284518.1">
    <property type="nucleotide sequence ID" value="NZ_CP021455.1"/>
</dbReference>
<protein>
    <recommendedName>
        <fullName evidence="5">Radical SAM core domain-containing protein</fullName>
    </recommendedName>
</protein>
<keyword evidence="2" id="KW-0408">Iron</keyword>
<accession>A0A1Y0ETS1</accession>
<dbReference type="CDD" id="cd01335">
    <property type="entry name" value="Radical_SAM"/>
    <property type="match status" value="1"/>
</dbReference>
<dbReference type="Gene3D" id="3.80.30.30">
    <property type="match status" value="1"/>
</dbReference>
<evidence type="ECO:0000256" key="4">
    <source>
        <dbReference type="SAM" id="MobiDB-lite"/>
    </source>
</evidence>
<feature type="domain" description="Radical SAM core" evidence="5">
    <location>
        <begin position="171"/>
        <end position="346"/>
    </location>
</feature>
<evidence type="ECO:0000256" key="3">
    <source>
        <dbReference type="ARBA" id="ARBA00023014"/>
    </source>
</evidence>
<dbReference type="OrthoDB" id="9785699at2"/>
<dbReference type="PANTHER" id="PTHR43432">
    <property type="entry name" value="SLR0285 PROTEIN"/>
    <property type="match status" value="1"/>
</dbReference>
<proteinExistence type="predicted"/>
<dbReference type="GO" id="GO:0051536">
    <property type="term" value="F:iron-sulfur cluster binding"/>
    <property type="evidence" value="ECO:0007669"/>
    <property type="project" value="UniProtKB-KW"/>
</dbReference>
<dbReference type="GO" id="GO:0046872">
    <property type="term" value="F:metal ion binding"/>
    <property type="evidence" value="ECO:0007669"/>
    <property type="project" value="UniProtKB-KW"/>
</dbReference>
<dbReference type="EMBL" id="CP021455">
    <property type="protein sequence ID" value="ARU06771.1"/>
    <property type="molecule type" value="Genomic_DNA"/>
</dbReference>
<name>A0A1Y0ETS1_9BURK</name>
<dbReference type="AlphaFoldDB" id="A0A1Y0ETS1"/>
<dbReference type="SFLD" id="SFLDS00029">
    <property type="entry name" value="Radical_SAM"/>
    <property type="match status" value="1"/>
</dbReference>
<organism evidence="6 7">
    <name type="scientific">Comamonas serinivorans</name>
    <dbReference type="NCBI Taxonomy" id="1082851"/>
    <lineage>
        <taxon>Bacteria</taxon>
        <taxon>Pseudomonadati</taxon>
        <taxon>Pseudomonadota</taxon>
        <taxon>Betaproteobacteria</taxon>
        <taxon>Burkholderiales</taxon>
        <taxon>Comamonadaceae</taxon>
        <taxon>Comamonas</taxon>
    </lineage>
</organism>
<evidence type="ECO:0000313" key="7">
    <source>
        <dbReference type="Proteomes" id="UP000196138"/>
    </source>
</evidence>
<keyword evidence="1" id="KW-0479">Metal-binding</keyword>
<dbReference type="InterPro" id="IPR007197">
    <property type="entry name" value="rSAM"/>
</dbReference>
<keyword evidence="3" id="KW-0411">Iron-sulfur</keyword>
<dbReference type="Proteomes" id="UP000196138">
    <property type="component" value="Chromosome"/>
</dbReference>
<sequence length="480" mass="52199">MAISPPHTSETIPRAGGRQPLPNEIAWRREPEHGDQHAHGGTATGRGGRREAAGPPLKGRGAVGNVVHRFAQTRTEAVDDGWAPLAWLPSAPQAGVVDGEDGPAGGPDPDIVQGGDLNERLSDEGAMAVADADADLWGPAVSWRTEVTAEWAKSVITRNRSPDLPFDQSLNPYRGCEHGCIYCFARPTHSYLGLSPGLDFERRIVAKTNVAECLARELDSPRYRPRPLVIGTVTDAYQPIERELGLTRRVLEGLVARRHPFSIITKGAAVERDLDLIAPMAAQGLASVYVTVTSLDGALIRKLEPRAASPARRLRTIRTLAAAGVPVGVSVAPQIPFLNDDMEQVLAAAREAGAGSAFYTVLRLPWELVDVFQDWLHAHFPDRAARVMARVQDLRGGRLNDARFGSRMQGQGLWADLLAQRFARACRQLGLNQRAQEDDMRLTAWPARGVFTPRGEGDVPREVPSPRPAQPPQPRQGSLF</sequence>
<feature type="region of interest" description="Disordered" evidence="4">
    <location>
        <begin position="450"/>
        <end position="480"/>
    </location>
</feature>
<dbReference type="SUPFAM" id="SSF102114">
    <property type="entry name" value="Radical SAM enzymes"/>
    <property type="match status" value="1"/>
</dbReference>
<evidence type="ECO:0000313" key="6">
    <source>
        <dbReference type="EMBL" id="ARU06771.1"/>
    </source>
</evidence>
<dbReference type="NCBIfam" id="NF033668">
    <property type="entry name" value="rSAM_PA0069"/>
    <property type="match status" value="1"/>
</dbReference>
<dbReference type="PANTHER" id="PTHR43432:SF3">
    <property type="entry name" value="SLR0285 PROTEIN"/>
    <property type="match status" value="1"/>
</dbReference>
<feature type="compositionally biased region" description="Basic and acidic residues" evidence="4">
    <location>
        <begin position="26"/>
        <end position="38"/>
    </location>
</feature>
<evidence type="ECO:0000256" key="2">
    <source>
        <dbReference type="ARBA" id="ARBA00023004"/>
    </source>
</evidence>
<dbReference type="InterPro" id="IPR058240">
    <property type="entry name" value="rSAM_sf"/>
</dbReference>